<dbReference type="EMBL" id="AWWI01000138">
    <property type="protein sequence ID" value="PIL18114.1"/>
    <property type="molecule type" value="Genomic_DNA"/>
</dbReference>
<evidence type="ECO:0000313" key="2">
    <source>
        <dbReference type="Proteomes" id="UP000231259"/>
    </source>
</evidence>
<name>A0A2G8R9A0_9RHOB</name>
<accession>A0A2G8R9A0</accession>
<dbReference type="AlphaFoldDB" id="A0A2G8R9A0"/>
<dbReference type="Pfam" id="PF22396">
    <property type="entry name" value="DUF6976"/>
    <property type="match status" value="1"/>
</dbReference>
<keyword evidence="2" id="KW-1185">Reference proteome</keyword>
<organism evidence="1 2">
    <name type="scientific">Puniceibacterium antarcticum</name>
    <dbReference type="NCBI Taxonomy" id="1206336"/>
    <lineage>
        <taxon>Bacteria</taxon>
        <taxon>Pseudomonadati</taxon>
        <taxon>Pseudomonadota</taxon>
        <taxon>Alphaproteobacteria</taxon>
        <taxon>Rhodobacterales</taxon>
        <taxon>Paracoccaceae</taxon>
        <taxon>Puniceibacterium</taxon>
    </lineage>
</organism>
<proteinExistence type="predicted"/>
<dbReference type="InterPro" id="IPR054249">
    <property type="entry name" value="DUF6976"/>
</dbReference>
<protein>
    <submittedName>
        <fullName evidence="1">Uncharacterized protein</fullName>
    </submittedName>
</protein>
<sequence>MIEGVSYRIAKSPGDYDSVFAACAGGEDNASALSCNCILNHLYGALEGKKTDTYTGPATFGEIAYVLLKRTMVKLHVANVDVAEVA</sequence>
<dbReference type="Proteomes" id="UP000231259">
    <property type="component" value="Unassembled WGS sequence"/>
</dbReference>
<evidence type="ECO:0000313" key="1">
    <source>
        <dbReference type="EMBL" id="PIL18114.1"/>
    </source>
</evidence>
<reference evidence="1 2" key="1">
    <citation type="submission" date="2013-09" db="EMBL/GenBank/DDBJ databases">
        <title>Genome sequencing of Phaeobacter antarcticus sp. nov. SM1211.</title>
        <authorList>
            <person name="Zhang X.-Y."/>
            <person name="Liu C."/>
            <person name="Chen X.-L."/>
            <person name="Xie B.-B."/>
            <person name="Qin Q.-L."/>
            <person name="Rong J.-C."/>
            <person name="Zhang Y.-Z."/>
        </authorList>
    </citation>
    <scope>NUCLEOTIDE SEQUENCE [LARGE SCALE GENOMIC DNA]</scope>
    <source>
        <strain evidence="1 2">SM1211</strain>
    </source>
</reference>
<comment type="caution">
    <text evidence="1">The sequence shown here is derived from an EMBL/GenBank/DDBJ whole genome shotgun (WGS) entry which is preliminary data.</text>
</comment>
<gene>
    <name evidence="1" type="ORF">P775_21325</name>
</gene>